<dbReference type="Proteomes" id="UP000460287">
    <property type="component" value="Unassembled WGS sequence"/>
</dbReference>
<comment type="function">
    <text evidence="5 10">Has an important function as a repair enzyme for proteins that have been inactivated by oxidation. Catalyzes the reversible oxidation-reduction of methionine sulfoxide in proteins to methionine.</text>
</comment>
<dbReference type="Pfam" id="PF01625">
    <property type="entry name" value="PMSR"/>
    <property type="match status" value="1"/>
</dbReference>
<dbReference type="AlphaFoldDB" id="A0A7X2T1U3"/>
<dbReference type="PROSITE" id="PS51790">
    <property type="entry name" value="MSRB"/>
    <property type="match status" value="1"/>
</dbReference>
<dbReference type="EC" id="1.8.4.12" evidence="9"/>
<feature type="active site" description="Nucleophile" evidence="9">
    <location>
        <position position="276"/>
    </location>
</feature>
<dbReference type="NCBIfam" id="TIGR00357">
    <property type="entry name" value="peptide-methionine (R)-S-oxide reductase MsrB"/>
    <property type="match status" value="1"/>
</dbReference>
<accession>A0A7X2T1U3</accession>
<dbReference type="GO" id="GO:0006979">
    <property type="term" value="P:response to oxidative stress"/>
    <property type="evidence" value="ECO:0007669"/>
    <property type="project" value="InterPro"/>
</dbReference>
<dbReference type="NCBIfam" id="TIGR00401">
    <property type="entry name" value="msrA"/>
    <property type="match status" value="1"/>
</dbReference>
<dbReference type="Gene3D" id="3.30.1060.10">
    <property type="entry name" value="Peptide methionine sulphoxide reductase MsrA"/>
    <property type="match status" value="1"/>
</dbReference>
<comment type="catalytic activity">
    <reaction evidence="6 10">
        <text>L-methionyl-[protein] + [thioredoxin]-disulfide + H2O = L-methionyl-(S)-S-oxide-[protein] + [thioredoxin]-dithiol</text>
        <dbReference type="Rhea" id="RHEA:14217"/>
        <dbReference type="Rhea" id="RHEA-COMP:10698"/>
        <dbReference type="Rhea" id="RHEA-COMP:10700"/>
        <dbReference type="Rhea" id="RHEA-COMP:12313"/>
        <dbReference type="Rhea" id="RHEA-COMP:12315"/>
        <dbReference type="ChEBI" id="CHEBI:15377"/>
        <dbReference type="ChEBI" id="CHEBI:16044"/>
        <dbReference type="ChEBI" id="CHEBI:29950"/>
        <dbReference type="ChEBI" id="CHEBI:44120"/>
        <dbReference type="ChEBI" id="CHEBI:50058"/>
        <dbReference type="EC" id="1.8.4.11"/>
    </reaction>
</comment>
<dbReference type="InterPro" id="IPR002579">
    <property type="entry name" value="Met_Sox_Rdtase_MsrB_dom"/>
</dbReference>
<dbReference type="HAMAP" id="MF_01401">
    <property type="entry name" value="MsrA"/>
    <property type="match status" value="1"/>
</dbReference>
<dbReference type="GO" id="GO:0005737">
    <property type="term" value="C:cytoplasm"/>
    <property type="evidence" value="ECO:0007669"/>
    <property type="project" value="TreeGrafter"/>
</dbReference>
<dbReference type="GO" id="GO:0008113">
    <property type="term" value="F:peptide-methionine (S)-S-oxide reductase activity"/>
    <property type="evidence" value="ECO:0007669"/>
    <property type="project" value="UniProtKB-UniRule"/>
</dbReference>
<dbReference type="PANTHER" id="PTHR10173:SF59">
    <property type="entry name" value="PEPTIDE METHIONINE SULFOXIDE REDUCTASE MSRA_MSRB"/>
    <property type="match status" value="1"/>
</dbReference>
<dbReference type="PANTHER" id="PTHR10173">
    <property type="entry name" value="METHIONINE SULFOXIDE REDUCTASE"/>
    <property type="match status" value="1"/>
</dbReference>
<reference evidence="12 13" key="1">
    <citation type="submission" date="2019-08" db="EMBL/GenBank/DDBJ databases">
        <title>In-depth cultivation of the pig gut microbiome towards novel bacterial diversity and tailored functional studies.</title>
        <authorList>
            <person name="Wylensek D."/>
            <person name="Hitch T.C.A."/>
            <person name="Clavel T."/>
        </authorList>
    </citation>
    <scope>NUCLEOTIDE SEQUENCE [LARGE SCALE GENOMIC DNA]</scope>
    <source>
        <strain evidence="12 13">WCA-383-APC-5B</strain>
    </source>
</reference>
<dbReference type="GO" id="GO:0030091">
    <property type="term" value="P:protein repair"/>
    <property type="evidence" value="ECO:0007669"/>
    <property type="project" value="InterPro"/>
</dbReference>
<dbReference type="InterPro" id="IPR002569">
    <property type="entry name" value="Met_Sox_Rdtase_MsrA_dom"/>
</dbReference>
<organism evidence="12 13">
    <name type="scientific">Inconstantimicrobium porci</name>
    <dbReference type="NCBI Taxonomy" id="2652291"/>
    <lineage>
        <taxon>Bacteria</taxon>
        <taxon>Bacillati</taxon>
        <taxon>Bacillota</taxon>
        <taxon>Clostridia</taxon>
        <taxon>Eubacteriales</taxon>
        <taxon>Clostridiaceae</taxon>
        <taxon>Inconstantimicrobium</taxon>
    </lineage>
</organism>
<evidence type="ECO:0000256" key="7">
    <source>
        <dbReference type="ARBA" id="ARBA00048488"/>
    </source>
</evidence>
<comment type="similarity">
    <text evidence="10">Belongs to the MsrA Met sulfoxide reductase family.</text>
</comment>
<comment type="similarity">
    <text evidence="2">In the N-terminal section; belongs to the MsrA Met sulfoxide reductase family.</text>
</comment>
<dbReference type="SUPFAM" id="SSF51316">
    <property type="entry name" value="Mss4-like"/>
    <property type="match status" value="1"/>
</dbReference>
<evidence type="ECO:0000256" key="5">
    <source>
        <dbReference type="ARBA" id="ARBA00024679"/>
    </source>
</evidence>
<sequence>MVKPFDKLEGVHKVTVGYTGGHTENPTYENVCAGDTGHYEAVEILYDENVIDYLDLLEAFFMSIDPTDAGGQFHDRGQSYQTAVFYTDENQKCIAEEYKRQLDESGRYPKPIAVKILKAEEFYEAEEYHQDYYKKDPIRYKSYYAASGRKDFIEQNSKLSAIEKEKLKDILTPTQYKVTQGNGTEPPFENEYYDNFEEGIYVDIVSGKPLFTSKDKFESGCGWPAFSKPINNGFVKEVEDFSHGMFRTEVRSKNSDSHLGHVFNDGPKESGGLRYCINSAALKFIPKDDMEKMGYGRYLKKLE</sequence>
<feature type="domain" description="MsrB" evidence="11">
    <location>
        <begin position="164"/>
        <end position="287"/>
    </location>
</feature>
<evidence type="ECO:0000313" key="13">
    <source>
        <dbReference type="Proteomes" id="UP000460287"/>
    </source>
</evidence>
<evidence type="ECO:0000256" key="10">
    <source>
        <dbReference type="HAMAP-Rule" id="MF_01401"/>
    </source>
</evidence>
<dbReference type="EC" id="1.8.4.11" evidence="10"/>
<comment type="caution">
    <text evidence="9">Lacks conserved residue(s) required for the propagation of feature annotation.</text>
</comment>
<proteinExistence type="inferred from homology"/>
<dbReference type="Gene3D" id="2.170.150.20">
    <property type="entry name" value="Peptide methionine sulfoxide reductase"/>
    <property type="match status" value="1"/>
</dbReference>
<evidence type="ECO:0000256" key="4">
    <source>
        <dbReference type="ARBA" id="ARBA00023268"/>
    </source>
</evidence>
<evidence type="ECO:0000259" key="11">
    <source>
        <dbReference type="PROSITE" id="PS51790"/>
    </source>
</evidence>
<evidence type="ECO:0000256" key="9">
    <source>
        <dbReference type="HAMAP-Rule" id="MF_01400"/>
    </source>
</evidence>
<comment type="catalytic activity">
    <reaction evidence="7 9">
        <text>L-methionyl-[protein] + [thioredoxin]-disulfide + H2O = L-methionyl-(R)-S-oxide-[protein] + [thioredoxin]-dithiol</text>
        <dbReference type="Rhea" id="RHEA:24164"/>
        <dbReference type="Rhea" id="RHEA-COMP:10698"/>
        <dbReference type="Rhea" id="RHEA-COMP:10700"/>
        <dbReference type="Rhea" id="RHEA-COMP:12313"/>
        <dbReference type="Rhea" id="RHEA-COMP:12314"/>
        <dbReference type="ChEBI" id="CHEBI:15377"/>
        <dbReference type="ChEBI" id="CHEBI:16044"/>
        <dbReference type="ChEBI" id="CHEBI:29950"/>
        <dbReference type="ChEBI" id="CHEBI:45764"/>
        <dbReference type="ChEBI" id="CHEBI:50058"/>
        <dbReference type="EC" id="1.8.4.12"/>
    </reaction>
</comment>
<protein>
    <recommendedName>
        <fullName evidence="9 10">Multifunctional fusion protein</fullName>
    </recommendedName>
    <domain>
        <recommendedName>
            <fullName evidence="10">Peptide methionine sulfoxide reductase MsrA</fullName>
            <shortName evidence="10">Protein-methionine-S-oxide reductase</shortName>
            <ecNumber evidence="10">1.8.4.11</ecNumber>
        </recommendedName>
        <alternativeName>
            <fullName evidence="10">Peptide-methionine (S)-S-oxide reductase</fullName>
            <shortName evidence="10">Peptide Met(O) reductase</shortName>
        </alternativeName>
    </domain>
    <domain>
        <recommendedName>
            <fullName evidence="9">Peptide methionine sulfoxide reductase MsrB</fullName>
            <ecNumber evidence="9">1.8.4.12</ecNumber>
        </recommendedName>
        <alternativeName>
            <fullName evidence="9">Peptide-methionine (R)-S-oxide reductase</fullName>
        </alternativeName>
    </domain>
</protein>
<dbReference type="FunFam" id="2.170.150.20:FF:000003">
    <property type="entry name" value="Peptide methionine sulfoxide reductase MsrB"/>
    <property type="match status" value="1"/>
</dbReference>
<comment type="caution">
    <text evidence="12">The sequence shown here is derived from an EMBL/GenBank/DDBJ whole genome shotgun (WGS) entry which is preliminary data.</text>
</comment>
<keyword evidence="4" id="KW-0511">Multifunctional enzyme</keyword>
<dbReference type="EMBL" id="VULX01000021">
    <property type="protein sequence ID" value="MSR92056.1"/>
    <property type="molecule type" value="Genomic_DNA"/>
</dbReference>
<dbReference type="SUPFAM" id="SSF55068">
    <property type="entry name" value="Peptide methionine sulfoxide reductase"/>
    <property type="match status" value="1"/>
</dbReference>
<name>A0A7X2T1U3_9CLOT</name>
<evidence type="ECO:0000256" key="1">
    <source>
        <dbReference type="ARBA" id="ARBA00008076"/>
    </source>
</evidence>
<evidence type="ECO:0000313" key="12">
    <source>
        <dbReference type="EMBL" id="MSR92056.1"/>
    </source>
</evidence>
<dbReference type="InterPro" id="IPR036509">
    <property type="entry name" value="Met_Sox_Rdtase_MsrA_sf"/>
</dbReference>
<dbReference type="InterPro" id="IPR028427">
    <property type="entry name" value="Met_Sox_Rdtase_MsrB"/>
</dbReference>
<dbReference type="HAMAP" id="MF_01400">
    <property type="entry name" value="MsrB"/>
    <property type="match status" value="1"/>
</dbReference>
<keyword evidence="3 9" id="KW-0560">Oxidoreductase</keyword>
<evidence type="ECO:0000256" key="2">
    <source>
        <dbReference type="ARBA" id="ARBA00011017"/>
    </source>
</evidence>
<comment type="similarity">
    <text evidence="9">Belongs to the MsrB Met sulfoxide reductase family.</text>
</comment>
<gene>
    <name evidence="9 12" type="primary">msrB</name>
    <name evidence="10" type="synonym">msrA</name>
    <name evidence="12" type="ORF">FYJ33_11805</name>
</gene>
<dbReference type="Pfam" id="PF01641">
    <property type="entry name" value="SelR"/>
    <property type="match status" value="1"/>
</dbReference>
<evidence type="ECO:0000256" key="3">
    <source>
        <dbReference type="ARBA" id="ARBA00023002"/>
    </source>
</evidence>
<dbReference type="GO" id="GO:0033743">
    <property type="term" value="F:peptide-methionine (R)-S-oxide reductase activity"/>
    <property type="evidence" value="ECO:0007669"/>
    <property type="project" value="UniProtKB-UniRule"/>
</dbReference>
<comment type="catalytic activity">
    <reaction evidence="8 10">
        <text>[thioredoxin]-disulfide + L-methionine + H2O = L-methionine (S)-S-oxide + [thioredoxin]-dithiol</text>
        <dbReference type="Rhea" id="RHEA:19993"/>
        <dbReference type="Rhea" id="RHEA-COMP:10698"/>
        <dbReference type="Rhea" id="RHEA-COMP:10700"/>
        <dbReference type="ChEBI" id="CHEBI:15377"/>
        <dbReference type="ChEBI" id="CHEBI:29950"/>
        <dbReference type="ChEBI" id="CHEBI:50058"/>
        <dbReference type="ChEBI" id="CHEBI:57844"/>
        <dbReference type="ChEBI" id="CHEBI:58772"/>
        <dbReference type="EC" id="1.8.4.11"/>
    </reaction>
</comment>
<dbReference type="InterPro" id="IPR011057">
    <property type="entry name" value="Mss4-like_sf"/>
</dbReference>
<comment type="similarity">
    <text evidence="1">In the C-terminal section; belongs to the MsrB Met sulfoxide reductase family.</text>
</comment>
<evidence type="ECO:0000256" key="6">
    <source>
        <dbReference type="ARBA" id="ARBA00047806"/>
    </source>
</evidence>
<evidence type="ECO:0000256" key="8">
    <source>
        <dbReference type="ARBA" id="ARBA00048782"/>
    </source>
</evidence>
<keyword evidence="13" id="KW-1185">Reference proteome</keyword>